<dbReference type="RefSeq" id="WP_338393114.1">
    <property type="nucleotide sequence ID" value="NZ_AP025314.1"/>
</dbReference>
<dbReference type="KEGG" id="fax:FUAX_02410"/>
<evidence type="ECO:0000256" key="1">
    <source>
        <dbReference type="SAM" id="Phobius"/>
    </source>
</evidence>
<protein>
    <recommendedName>
        <fullName evidence="2">CAAX prenyl protease 2/Lysostaphin resistance protein A-like domain-containing protein</fullName>
    </recommendedName>
</protein>
<dbReference type="GO" id="GO:0080120">
    <property type="term" value="P:CAAX-box protein maturation"/>
    <property type="evidence" value="ECO:0007669"/>
    <property type="project" value="UniProtKB-ARBA"/>
</dbReference>
<feature type="transmembrane region" description="Helical" evidence="1">
    <location>
        <begin position="128"/>
        <end position="149"/>
    </location>
</feature>
<dbReference type="PANTHER" id="PTHR36435">
    <property type="entry name" value="SLR1288 PROTEIN"/>
    <property type="match status" value="1"/>
</dbReference>
<feature type="transmembrane region" description="Helical" evidence="1">
    <location>
        <begin position="49"/>
        <end position="67"/>
    </location>
</feature>
<keyword evidence="4" id="KW-1185">Reference proteome</keyword>
<feature type="transmembrane region" description="Helical" evidence="1">
    <location>
        <begin position="16"/>
        <end position="37"/>
    </location>
</feature>
<reference evidence="3 4" key="1">
    <citation type="submission" date="2021-12" db="EMBL/GenBank/DDBJ databases">
        <title>Genome sequencing of bacteria with rrn-lacking chromosome and rrn-plasmid.</title>
        <authorList>
            <person name="Anda M."/>
            <person name="Iwasaki W."/>
        </authorList>
    </citation>
    <scope>NUCLEOTIDE SEQUENCE [LARGE SCALE GENOMIC DNA]</scope>
    <source>
        <strain evidence="3 4">DSM 100852</strain>
    </source>
</reference>
<keyword evidence="1" id="KW-0812">Transmembrane</keyword>
<name>A0AAU9CN91_9BACT</name>
<proteinExistence type="predicted"/>
<keyword evidence="1" id="KW-1133">Transmembrane helix</keyword>
<dbReference type="EMBL" id="AP025314">
    <property type="protein sequence ID" value="BDD07809.1"/>
    <property type="molecule type" value="Genomic_DNA"/>
</dbReference>
<keyword evidence="1" id="KW-0472">Membrane</keyword>
<dbReference type="InterPro" id="IPR052710">
    <property type="entry name" value="CAAX_protease"/>
</dbReference>
<accession>A0AAU9CN91</accession>
<dbReference type="AlphaFoldDB" id="A0AAU9CN91"/>
<feature type="domain" description="CAAX prenyl protease 2/Lysostaphin resistance protein A-like" evidence="2">
    <location>
        <begin position="127"/>
        <end position="213"/>
    </location>
</feature>
<dbReference type="GO" id="GO:0004175">
    <property type="term" value="F:endopeptidase activity"/>
    <property type="evidence" value="ECO:0007669"/>
    <property type="project" value="UniProtKB-ARBA"/>
</dbReference>
<dbReference type="PANTHER" id="PTHR36435:SF1">
    <property type="entry name" value="CAAX AMINO TERMINAL PROTEASE FAMILY PROTEIN"/>
    <property type="match status" value="1"/>
</dbReference>
<evidence type="ECO:0000313" key="4">
    <source>
        <dbReference type="Proteomes" id="UP001348817"/>
    </source>
</evidence>
<dbReference type="Proteomes" id="UP001348817">
    <property type="component" value="Chromosome"/>
</dbReference>
<organism evidence="3 4">
    <name type="scientific">Fulvitalea axinellae</name>
    <dbReference type="NCBI Taxonomy" id="1182444"/>
    <lineage>
        <taxon>Bacteria</taxon>
        <taxon>Pseudomonadati</taxon>
        <taxon>Bacteroidota</taxon>
        <taxon>Cytophagia</taxon>
        <taxon>Cytophagales</taxon>
        <taxon>Persicobacteraceae</taxon>
        <taxon>Fulvitalea</taxon>
    </lineage>
</organism>
<feature type="transmembrane region" description="Helical" evidence="1">
    <location>
        <begin position="169"/>
        <end position="195"/>
    </location>
</feature>
<feature type="transmembrane region" description="Helical" evidence="1">
    <location>
        <begin position="202"/>
        <end position="221"/>
    </location>
</feature>
<evidence type="ECO:0000313" key="3">
    <source>
        <dbReference type="EMBL" id="BDD07809.1"/>
    </source>
</evidence>
<gene>
    <name evidence="3" type="ORF">FUAX_02410</name>
</gene>
<feature type="transmembrane region" description="Helical" evidence="1">
    <location>
        <begin position="87"/>
        <end position="108"/>
    </location>
</feature>
<feature type="transmembrane region" description="Helical" evidence="1">
    <location>
        <begin position="241"/>
        <end position="265"/>
    </location>
</feature>
<dbReference type="Pfam" id="PF02517">
    <property type="entry name" value="Rce1-like"/>
    <property type="match status" value="1"/>
</dbReference>
<dbReference type="InterPro" id="IPR003675">
    <property type="entry name" value="Rce1/LyrA-like_dom"/>
</dbReference>
<sequence>MNEKTYAKGYLSVGQAWGILGLGMLFTFVIFLPTVVFTANSLGDELASFLGYTVTFGATFWVAHIFYKKEVGHVRYDLSLSSVKVMALAMLVICCLQIGVTIPIASLIPMPEIFKQAFSQMAQNKGLFGFLTVVIVAPVLEEFIFRGVILKGLLKKYSPHKSILLSSFLFGIMHFNPWQFVTAMVIGVFSGWVFYKTKKLSLSILIHVVNNALAFVPLYFMQQDSASQMDLSWMQGIEQGYGSLLNFGLVVAGAVMTSVFGIMILNKEWSKPKAVEGNVVEELAVED</sequence>
<evidence type="ECO:0000259" key="2">
    <source>
        <dbReference type="Pfam" id="PF02517"/>
    </source>
</evidence>